<sequence>MAMSLRILEQFFCLDKLVVHSLDMSLYQVSVEVDGEVHFITDDQGKMLRAFSIVELQKQCANLKAGKWVLRQQSAYDEMVGAPIRQRDNTLEVPLGNNKLY</sequence>
<evidence type="ECO:0000313" key="1">
    <source>
        <dbReference type="EMBL" id="OLQ94416.1"/>
    </source>
</evidence>
<protein>
    <submittedName>
        <fullName evidence="1">Uncharacterized protein</fullName>
    </submittedName>
</protein>
<accession>A0ABX3FJQ3</accession>
<dbReference type="Pfam" id="PF20090">
    <property type="entry name" value="DUF6482"/>
    <property type="match status" value="1"/>
</dbReference>
<dbReference type="RefSeq" id="WP_075648779.1">
    <property type="nucleotide sequence ID" value="NZ_AP019657.1"/>
</dbReference>
<dbReference type="EMBL" id="MJMI01000076">
    <property type="protein sequence ID" value="OLQ94416.1"/>
    <property type="molecule type" value="Genomic_DNA"/>
</dbReference>
<name>A0ABX3FJQ3_9VIBR</name>
<reference evidence="1 2" key="1">
    <citation type="submission" date="2016-09" db="EMBL/GenBank/DDBJ databases">
        <title>Genomic Taxonomy of the Vibrionaceae.</title>
        <authorList>
            <person name="Gonzalez-Castillo A."/>
            <person name="Gomez-Gil B."/>
            <person name="Enciso-Ibarra K."/>
        </authorList>
    </citation>
    <scope>NUCLEOTIDE SEQUENCE [LARGE SCALE GENOMIC DNA]</scope>
    <source>
        <strain evidence="1 2">CAIM 1731</strain>
    </source>
</reference>
<dbReference type="Proteomes" id="UP000186206">
    <property type="component" value="Unassembled WGS sequence"/>
</dbReference>
<comment type="caution">
    <text evidence="1">The sequence shown here is derived from an EMBL/GenBank/DDBJ whole genome shotgun (WGS) entry which is preliminary data.</text>
</comment>
<organism evidence="1 2">
    <name type="scientific">Vibrio ponticus</name>
    <dbReference type="NCBI Taxonomy" id="265668"/>
    <lineage>
        <taxon>Bacteria</taxon>
        <taxon>Pseudomonadati</taxon>
        <taxon>Pseudomonadota</taxon>
        <taxon>Gammaproteobacteria</taxon>
        <taxon>Vibrionales</taxon>
        <taxon>Vibrionaceae</taxon>
        <taxon>Vibrio</taxon>
    </lineage>
</organism>
<proteinExistence type="predicted"/>
<gene>
    <name evidence="1" type="ORF">BIY21_00730</name>
</gene>
<evidence type="ECO:0000313" key="2">
    <source>
        <dbReference type="Proteomes" id="UP000186206"/>
    </source>
</evidence>
<keyword evidence="2" id="KW-1185">Reference proteome</keyword>
<dbReference type="InterPro" id="IPR045508">
    <property type="entry name" value="DUF6482"/>
</dbReference>